<feature type="region of interest" description="Disordered" evidence="2">
    <location>
        <begin position="1"/>
        <end position="32"/>
    </location>
</feature>
<accession>A0A183C561</accession>
<keyword evidence="3" id="KW-0812">Transmembrane</keyword>
<evidence type="ECO:0000256" key="2">
    <source>
        <dbReference type="SAM" id="MobiDB-lite"/>
    </source>
</evidence>
<keyword evidence="3" id="KW-1133">Transmembrane helix</keyword>
<evidence type="ECO:0000313" key="5">
    <source>
        <dbReference type="WBParaSite" id="GPLIN_000800600"/>
    </source>
</evidence>
<dbReference type="AlphaFoldDB" id="A0A183C561"/>
<evidence type="ECO:0000256" key="3">
    <source>
        <dbReference type="SAM" id="Phobius"/>
    </source>
</evidence>
<keyword evidence="3" id="KW-0472">Membrane</keyword>
<name>A0A183C561_GLOPA</name>
<proteinExistence type="predicted"/>
<sequence>MRDAADTLHGRNDEIGPTNDKQSTADQEETKSDQLEHLLKKIKQNELELKGIKQLKEELKRMKEMGPYRIVGSIVLFMLFVYAATQGLNELRENGLKMNEQQDEIRAMNELLNSIQAMVVTKLEEQKLSFEGQLNALQEKVVKMDAYQKQQQRNIVALQKTVAALNNTISGIGTSLNPDNLKMQFSNK</sequence>
<reference evidence="4" key="1">
    <citation type="submission" date="2014-05" db="EMBL/GenBank/DDBJ databases">
        <title>The genome and life-stage specific transcriptomes of Globodera pallida elucidate key aspects of plant parasitism by a cyst nematode.</title>
        <authorList>
            <person name="Cotton J.A."/>
            <person name="Lilley C.J."/>
            <person name="Jones L.M."/>
            <person name="Kikuchi T."/>
            <person name="Reid A.J."/>
            <person name="Thorpe P."/>
            <person name="Tsai I.J."/>
            <person name="Beasley H."/>
            <person name="Blok V."/>
            <person name="Cock P.J.A."/>
            <person name="Van den Akker S.E."/>
            <person name="Holroyd N."/>
            <person name="Hunt M."/>
            <person name="Mantelin S."/>
            <person name="Naghra H."/>
            <person name="Pain A."/>
            <person name="Palomares-Rius J.E."/>
            <person name="Zarowiecki M."/>
            <person name="Berriman M."/>
            <person name="Jones J.T."/>
            <person name="Urwin P.E."/>
        </authorList>
    </citation>
    <scope>NUCLEOTIDE SEQUENCE [LARGE SCALE GENOMIC DNA]</scope>
    <source>
        <strain evidence="4">Lindley</strain>
    </source>
</reference>
<dbReference type="WBParaSite" id="GPLIN_000800600">
    <property type="protein sequence ID" value="GPLIN_000800600"/>
    <property type="gene ID" value="GPLIN_000800600"/>
</dbReference>
<organism evidence="4 5">
    <name type="scientific">Globodera pallida</name>
    <name type="common">Potato cyst nematode worm</name>
    <name type="synonym">Heterodera pallida</name>
    <dbReference type="NCBI Taxonomy" id="36090"/>
    <lineage>
        <taxon>Eukaryota</taxon>
        <taxon>Metazoa</taxon>
        <taxon>Ecdysozoa</taxon>
        <taxon>Nematoda</taxon>
        <taxon>Chromadorea</taxon>
        <taxon>Rhabditida</taxon>
        <taxon>Tylenchina</taxon>
        <taxon>Tylenchomorpha</taxon>
        <taxon>Tylenchoidea</taxon>
        <taxon>Heteroderidae</taxon>
        <taxon>Heteroderinae</taxon>
        <taxon>Globodera</taxon>
    </lineage>
</organism>
<feature type="coiled-coil region" evidence="1">
    <location>
        <begin position="98"/>
        <end position="168"/>
    </location>
</feature>
<feature type="compositionally biased region" description="Basic and acidic residues" evidence="2">
    <location>
        <begin position="1"/>
        <end position="14"/>
    </location>
</feature>
<evidence type="ECO:0000256" key="1">
    <source>
        <dbReference type="SAM" id="Coils"/>
    </source>
</evidence>
<keyword evidence="1" id="KW-0175">Coiled coil</keyword>
<keyword evidence="4" id="KW-1185">Reference proteome</keyword>
<feature type="transmembrane region" description="Helical" evidence="3">
    <location>
        <begin position="66"/>
        <end position="84"/>
    </location>
</feature>
<evidence type="ECO:0000313" key="4">
    <source>
        <dbReference type="Proteomes" id="UP000050741"/>
    </source>
</evidence>
<dbReference type="Proteomes" id="UP000050741">
    <property type="component" value="Unassembled WGS sequence"/>
</dbReference>
<protein>
    <submittedName>
        <fullName evidence="5">DUF3450 domain-containing protein</fullName>
    </submittedName>
</protein>
<reference evidence="5" key="2">
    <citation type="submission" date="2016-06" db="UniProtKB">
        <authorList>
            <consortium name="WormBaseParasite"/>
        </authorList>
    </citation>
    <scope>IDENTIFICATION</scope>
</reference>